<evidence type="ECO:0000313" key="3">
    <source>
        <dbReference type="Proteomes" id="UP001163046"/>
    </source>
</evidence>
<feature type="compositionally biased region" description="Basic and acidic residues" evidence="1">
    <location>
        <begin position="53"/>
        <end position="63"/>
    </location>
</feature>
<feature type="compositionally biased region" description="Polar residues" evidence="1">
    <location>
        <begin position="64"/>
        <end position="81"/>
    </location>
</feature>
<organism evidence="2 3">
    <name type="scientific">Desmophyllum pertusum</name>
    <dbReference type="NCBI Taxonomy" id="174260"/>
    <lineage>
        <taxon>Eukaryota</taxon>
        <taxon>Metazoa</taxon>
        <taxon>Cnidaria</taxon>
        <taxon>Anthozoa</taxon>
        <taxon>Hexacorallia</taxon>
        <taxon>Scleractinia</taxon>
        <taxon>Caryophylliina</taxon>
        <taxon>Caryophylliidae</taxon>
        <taxon>Desmophyllum</taxon>
    </lineage>
</organism>
<dbReference type="Proteomes" id="UP001163046">
    <property type="component" value="Unassembled WGS sequence"/>
</dbReference>
<accession>A0A9X0CVZ8</accession>
<name>A0A9X0CVZ8_9CNID</name>
<feature type="compositionally biased region" description="Polar residues" evidence="1">
    <location>
        <begin position="90"/>
        <end position="102"/>
    </location>
</feature>
<feature type="region of interest" description="Disordered" evidence="1">
    <location>
        <begin position="51"/>
        <end position="109"/>
    </location>
</feature>
<dbReference type="EMBL" id="MU826376">
    <property type="protein sequence ID" value="KAJ7377606.1"/>
    <property type="molecule type" value="Genomic_DNA"/>
</dbReference>
<proteinExistence type="predicted"/>
<sequence length="206" mass="22231">MSSVRSVSSVGPYSSEELIMTSGRAVNCLVESRDDSQHCVVRNNTHIVVTTTTEKRVAEHEQQSDYPQENGEQSSGPSSPDNETDPAVSQMMNGQEQQSGFQQADGGQVNGLSYSVQETGEHQAQRANGQPYAEAGCVQACGCSYPVQETGHIPFAGRRPGEHENLPPCYQQHNGDHINAASSVSQRKKLWSITVVAGSYNYGIGN</sequence>
<keyword evidence="3" id="KW-1185">Reference proteome</keyword>
<gene>
    <name evidence="2" type="ORF">OS493_028166</name>
</gene>
<reference evidence="2" key="1">
    <citation type="submission" date="2023-01" db="EMBL/GenBank/DDBJ databases">
        <title>Genome assembly of the deep-sea coral Lophelia pertusa.</title>
        <authorList>
            <person name="Herrera S."/>
            <person name="Cordes E."/>
        </authorList>
    </citation>
    <scope>NUCLEOTIDE SEQUENCE</scope>
    <source>
        <strain evidence="2">USNM1676648</strain>
        <tissue evidence="2">Polyp</tissue>
    </source>
</reference>
<dbReference type="AlphaFoldDB" id="A0A9X0CVZ8"/>
<comment type="caution">
    <text evidence="2">The sequence shown here is derived from an EMBL/GenBank/DDBJ whole genome shotgun (WGS) entry which is preliminary data.</text>
</comment>
<protein>
    <submittedName>
        <fullName evidence="2">Uncharacterized protein</fullName>
    </submittedName>
</protein>
<evidence type="ECO:0000256" key="1">
    <source>
        <dbReference type="SAM" id="MobiDB-lite"/>
    </source>
</evidence>
<evidence type="ECO:0000313" key="2">
    <source>
        <dbReference type="EMBL" id="KAJ7377606.1"/>
    </source>
</evidence>